<evidence type="ECO:0000256" key="5">
    <source>
        <dbReference type="ARBA" id="ARBA00023136"/>
    </source>
</evidence>
<evidence type="ECO:0000313" key="11">
    <source>
        <dbReference type="Proteomes" id="UP000325785"/>
    </source>
</evidence>
<dbReference type="EMBL" id="LAXI01000027">
    <property type="protein sequence ID" value="KRS15119.1"/>
    <property type="molecule type" value="Genomic_DNA"/>
</dbReference>
<feature type="domain" description="ABC transmembrane type-1" evidence="7">
    <location>
        <begin position="251"/>
        <end position="435"/>
    </location>
</feature>
<evidence type="ECO:0000313" key="9">
    <source>
        <dbReference type="EMBL" id="QEW24763.1"/>
    </source>
</evidence>
<comment type="similarity">
    <text evidence="6">Belongs to the binding-protein-dependent transport system permease family.</text>
</comment>
<name>A0A0T5P2H2_9RHOB</name>
<dbReference type="Pfam" id="PF00528">
    <property type="entry name" value="BPD_transp_1"/>
    <property type="match status" value="1"/>
</dbReference>
<feature type="transmembrane region" description="Helical" evidence="6">
    <location>
        <begin position="247"/>
        <end position="275"/>
    </location>
</feature>
<evidence type="ECO:0000313" key="10">
    <source>
        <dbReference type="Proteomes" id="UP000051401"/>
    </source>
</evidence>
<dbReference type="SUPFAM" id="SSF161098">
    <property type="entry name" value="MetI-like"/>
    <property type="match status" value="1"/>
</dbReference>
<dbReference type="PATRIC" id="fig|540747.5.peg.3410"/>
<dbReference type="GO" id="GO:0005886">
    <property type="term" value="C:plasma membrane"/>
    <property type="evidence" value="ECO:0007669"/>
    <property type="project" value="UniProtKB-SubCell"/>
</dbReference>
<dbReference type="PANTHER" id="PTHR30043:SF9">
    <property type="entry name" value="PHOSPHONATES TRANSPORT SYSTEM PERMEASE PROTEIN"/>
    <property type="match status" value="1"/>
</dbReference>
<organism evidence="8 10">
    <name type="scientific">Roseovarius indicus</name>
    <dbReference type="NCBI Taxonomy" id="540747"/>
    <lineage>
        <taxon>Bacteria</taxon>
        <taxon>Pseudomonadati</taxon>
        <taxon>Pseudomonadota</taxon>
        <taxon>Alphaproteobacteria</taxon>
        <taxon>Rhodobacterales</taxon>
        <taxon>Roseobacteraceae</taxon>
        <taxon>Roseovarius</taxon>
    </lineage>
</organism>
<dbReference type="AlphaFoldDB" id="A0A0T5P2H2"/>
<dbReference type="CDD" id="cd06261">
    <property type="entry name" value="TM_PBP2"/>
    <property type="match status" value="1"/>
</dbReference>
<proteinExistence type="inferred from homology"/>
<evidence type="ECO:0000313" key="8">
    <source>
        <dbReference type="EMBL" id="KRS15119.1"/>
    </source>
</evidence>
<sequence>MTMTVDGGPSLKQQASHLFKRKRLLNFGLPAVILAYFVYIFITFDIAGLAQRASLENARTLVADSYSYKTHVTYDDRAGGFEIAIEGERKGTYPEGETPDWVTLTETGLIADLGQGYEVVYEGARVFFDIPGYGMLEAEPSRQGVDMVFPSGGMEDQPDWINASKNRLSVTTDAGRLTVTRTRAELFKYQLGWELFFFTLESPFHGKSFGELVSLAMSGDRLVEGNSNAAAMWHDFWNNAMWRHAEVAWAIFETMLMAFLGTFGAAIVALPLAFLAARNFTPVKALMFGVRRVFDFVRGVDALIWTIVLARAFGPGPMTGALAILLTDTGTFGKLFSETLENVDDKQIEGIQSTGAKPLQRYRFGVIPQITPVLLSQLLYYLESNTRSATIIGAITGGGIGLLLTQAIITQKDWEEVSYYIVLIVLMVMLMDTISGWLRKRLITSDDSGV</sequence>
<evidence type="ECO:0000256" key="1">
    <source>
        <dbReference type="ARBA" id="ARBA00004651"/>
    </source>
</evidence>
<dbReference type="InterPro" id="IPR035906">
    <property type="entry name" value="MetI-like_sf"/>
</dbReference>
<dbReference type="KEGG" id="rid:RIdsm_00546"/>
<evidence type="ECO:0000256" key="2">
    <source>
        <dbReference type="ARBA" id="ARBA00022448"/>
    </source>
</evidence>
<dbReference type="NCBIfam" id="TIGR01097">
    <property type="entry name" value="PhnE"/>
    <property type="match status" value="1"/>
</dbReference>
<evidence type="ECO:0000256" key="6">
    <source>
        <dbReference type="RuleBase" id="RU363032"/>
    </source>
</evidence>
<dbReference type="PROSITE" id="PS50928">
    <property type="entry name" value="ABC_TM1"/>
    <property type="match status" value="1"/>
</dbReference>
<dbReference type="Proteomes" id="UP000051401">
    <property type="component" value="Unassembled WGS sequence"/>
</dbReference>
<keyword evidence="4 6" id="KW-1133">Transmembrane helix</keyword>
<reference evidence="9 11" key="2">
    <citation type="submission" date="2018-08" db="EMBL/GenBank/DDBJ databases">
        <title>Genetic Globetrotter - A new plasmid hitch-hiking vast phylogenetic and geographic distances.</title>
        <authorList>
            <person name="Vollmers J."/>
            <person name="Petersen J."/>
        </authorList>
    </citation>
    <scope>NUCLEOTIDE SEQUENCE [LARGE SCALE GENOMIC DNA]</scope>
    <source>
        <strain evidence="9 11">DSM 26383</strain>
    </source>
</reference>
<feature type="transmembrane region" description="Helical" evidence="6">
    <location>
        <begin position="24"/>
        <end position="42"/>
    </location>
</feature>
<evidence type="ECO:0000259" key="7">
    <source>
        <dbReference type="PROSITE" id="PS50928"/>
    </source>
</evidence>
<dbReference type="STRING" id="540747.SAMN04488031_111140"/>
<dbReference type="RefSeq" id="WP_057820843.1">
    <property type="nucleotide sequence ID" value="NZ_CP031598.1"/>
</dbReference>
<keyword evidence="2 6" id="KW-0813">Transport</keyword>
<gene>
    <name evidence="9" type="primary">phnE_2</name>
    <name evidence="9" type="ORF">RIdsm_00546</name>
    <name evidence="8" type="ORF">XM52_25270</name>
</gene>
<feature type="transmembrane region" description="Helical" evidence="6">
    <location>
        <begin position="417"/>
        <end position="438"/>
    </location>
</feature>
<dbReference type="GO" id="GO:0015416">
    <property type="term" value="F:ABC-type phosphonate transporter activity"/>
    <property type="evidence" value="ECO:0007669"/>
    <property type="project" value="InterPro"/>
</dbReference>
<reference evidence="8 10" key="1">
    <citation type="submission" date="2015-04" db="EMBL/GenBank/DDBJ databases">
        <title>The draft genome sequence of Roseovarius indicus B108T.</title>
        <authorList>
            <person name="Li G."/>
            <person name="Lai Q."/>
            <person name="Shao Z."/>
            <person name="Yan P."/>
        </authorList>
    </citation>
    <scope>NUCLEOTIDE SEQUENCE [LARGE SCALE GENOMIC DNA]</scope>
    <source>
        <strain evidence="8 10">B108</strain>
    </source>
</reference>
<evidence type="ECO:0000256" key="4">
    <source>
        <dbReference type="ARBA" id="ARBA00022989"/>
    </source>
</evidence>
<keyword evidence="5 6" id="KW-0472">Membrane</keyword>
<comment type="subcellular location">
    <subcellularLocation>
        <location evidence="1 6">Cell membrane</location>
        <topology evidence="1 6">Multi-pass membrane protein</topology>
    </subcellularLocation>
</comment>
<dbReference type="InterPro" id="IPR000515">
    <property type="entry name" value="MetI-like"/>
</dbReference>
<keyword evidence="3 6" id="KW-0812">Transmembrane</keyword>
<dbReference type="Gene3D" id="1.10.3720.10">
    <property type="entry name" value="MetI-like"/>
    <property type="match status" value="1"/>
</dbReference>
<protein>
    <submittedName>
        <fullName evidence="9">Phosphate-import permease protein PhnE</fullName>
    </submittedName>
    <submittedName>
        <fullName evidence="8">Phosphonate ABC transporter permease</fullName>
    </submittedName>
</protein>
<feature type="transmembrane region" description="Helical" evidence="6">
    <location>
        <begin position="389"/>
        <end position="411"/>
    </location>
</feature>
<dbReference type="EMBL" id="CP031598">
    <property type="protein sequence ID" value="QEW24763.1"/>
    <property type="molecule type" value="Genomic_DNA"/>
</dbReference>
<evidence type="ECO:0000256" key="3">
    <source>
        <dbReference type="ARBA" id="ARBA00022692"/>
    </source>
</evidence>
<keyword evidence="10" id="KW-1185">Reference proteome</keyword>
<accession>A0A0T5P2H2</accession>
<dbReference type="InterPro" id="IPR005769">
    <property type="entry name" value="PhnE/PtxC"/>
</dbReference>
<dbReference type="Proteomes" id="UP000325785">
    <property type="component" value="Chromosome"/>
</dbReference>
<dbReference type="PANTHER" id="PTHR30043">
    <property type="entry name" value="PHOSPHONATES TRANSPORT SYSTEM PERMEASE PROTEIN"/>
    <property type="match status" value="1"/>
</dbReference>